<gene>
    <name evidence="1" type="ORF">PMEA_00000112</name>
</gene>
<organism evidence="1 2">
    <name type="scientific">Pocillopora meandrina</name>
    <dbReference type="NCBI Taxonomy" id="46732"/>
    <lineage>
        <taxon>Eukaryota</taxon>
        <taxon>Metazoa</taxon>
        <taxon>Cnidaria</taxon>
        <taxon>Anthozoa</taxon>
        <taxon>Hexacorallia</taxon>
        <taxon>Scleractinia</taxon>
        <taxon>Astrocoeniina</taxon>
        <taxon>Pocilloporidae</taxon>
        <taxon>Pocillopora</taxon>
    </lineage>
</organism>
<sequence>MKLFRRKPSTGRERQSLDYLKKFVNSLEGKALYVFLRFCTGSDVITCDSIRICFSSLEGPQRHPVTRTFTPFLELPTLYESFPALAEEFTNIMTESQASSFDKI</sequence>
<name>A0AAU9VK60_9CNID</name>
<evidence type="ECO:0000313" key="1">
    <source>
        <dbReference type="EMBL" id="CAH3031408.1"/>
    </source>
</evidence>
<dbReference type="AlphaFoldDB" id="A0AAU9VK60"/>
<evidence type="ECO:0000313" key="2">
    <source>
        <dbReference type="Proteomes" id="UP001159428"/>
    </source>
</evidence>
<dbReference type="Proteomes" id="UP001159428">
    <property type="component" value="Unassembled WGS sequence"/>
</dbReference>
<comment type="caution">
    <text evidence="1">The sequence shown here is derived from an EMBL/GenBank/DDBJ whole genome shotgun (WGS) entry which is preliminary data.</text>
</comment>
<reference evidence="1 2" key="1">
    <citation type="submission" date="2022-05" db="EMBL/GenBank/DDBJ databases">
        <authorList>
            <consortium name="Genoscope - CEA"/>
            <person name="William W."/>
        </authorList>
    </citation>
    <scope>NUCLEOTIDE SEQUENCE [LARGE SCALE GENOMIC DNA]</scope>
</reference>
<accession>A0AAU9VK60</accession>
<proteinExistence type="predicted"/>
<protein>
    <recommendedName>
        <fullName evidence="3">HECT domain-containing protein</fullName>
    </recommendedName>
</protein>
<dbReference type="EMBL" id="CALNXJ010000001">
    <property type="protein sequence ID" value="CAH3031408.1"/>
    <property type="molecule type" value="Genomic_DNA"/>
</dbReference>
<evidence type="ECO:0008006" key="3">
    <source>
        <dbReference type="Google" id="ProtNLM"/>
    </source>
</evidence>
<keyword evidence="2" id="KW-1185">Reference proteome</keyword>